<dbReference type="InterPro" id="IPR036890">
    <property type="entry name" value="HATPase_C_sf"/>
</dbReference>
<sequence>MNPTMCLRALNKDVFARLVTAPLSRTSLQQMYAMERQTPASSLMLSLFCRDVTEAPEKEKFLAPMEFLHSELPKRLCQEIKLLNTRLPFEPMDPQVNAKIQNITLDLLEDISALTSLAVPAEPQHLARFASALRVLQSRQLQSLTSLRDCLNHMMSEQKRRCNRDQAFIREQMDHFLTNYLSLNYGTGFLIGQSLHQLDGFQPVINEISPHAAAEQAIERARYWCSQYYCCDSPKVELITKNPDLSVLAADNYLPDSLFQVMKHSISSVIEHSKATGASPRSMPTLQVRITEGKEDVCFRVSDLGGGIPMSKVGNIWSHLNNSLLHPEKIRGLPMTRIISRYFGGDLEIVSMEGHGTESYLYLDKKGNLGECVPMVRTTEREMESLMNKVFPQLPREEAVPVYSNDTPSERVAVTA</sequence>
<gene>
    <name evidence="11" type="ORF">K493DRAFT_298657</name>
</gene>
<dbReference type="PANTHER" id="PTHR11947">
    <property type="entry name" value="PYRUVATE DEHYDROGENASE KINASE"/>
    <property type="match status" value="1"/>
</dbReference>
<evidence type="ECO:0000256" key="7">
    <source>
        <dbReference type="ARBA" id="ARBA00048201"/>
    </source>
</evidence>
<keyword evidence="2 8" id="KW-0808">Transferase</keyword>
<dbReference type="GO" id="GO:0010906">
    <property type="term" value="P:regulation of glucose metabolic process"/>
    <property type="evidence" value="ECO:0007669"/>
    <property type="project" value="TreeGrafter"/>
</dbReference>
<dbReference type="Proteomes" id="UP000193498">
    <property type="component" value="Unassembled WGS sequence"/>
</dbReference>
<evidence type="ECO:0000256" key="8">
    <source>
        <dbReference type="RuleBase" id="RU366032"/>
    </source>
</evidence>
<dbReference type="InterPro" id="IPR018955">
    <property type="entry name" value="BCDHK/PDK_N"/>
</dbReference>
<keyword evidence="3 8" id="KW-0547">Nucleotide-binding</keyword>
<organism evidence="11 12">
    <name type="scientific">Basidiobolus meristosporus CBS 931.73</name>
    <dbReference type="NCBI Taxonomy" id="1314790"/>
    <lineage>
        <taxon>Eukaryota</taxon>
        <taxon>Fungi</taxon>
        <taxon>Fungi incertae sedis</taxon>
        <taxon>Zoopagomycota</taxon>
        <taxon>Entomophthoromycotina</taxon>
        <taxon>Basidiobolomycetes</taxon>
        <taxon>Basidiobolales</taxon>
        <taxon>Basidiobolaceae</taxon>
        <taxon>Basidiobolus</taxon>
    </lineage>
</organism>
<evidence type="ECO:0000313" key="12">
    <source>
        <dbReference type="Proteomes" id="UP000193498"/>
    </source>
</evidence>
<comment type="similarity">
    <text evidence="1 8">Belongs to the PDK/BCKDK protein kinase family.</text>
</comment>
<dbReference type="STRING" id="1314790.A0A1Y1YS35"/>
<evidence type="ECO:0000256" key="1">
    <source>
        <dbReference type="ARBA" id="ARBA00006155"/>
    </source>
</evidence>
<evidence type="ECO:0000259" key="10">
    <source>
        <dbReference type="Pfam" id="PF10436"/>
    </source>
</evidence>
<dbReference type="Pfam" id="PF10436">
    <property type="entry name" value="BCDHK_Adom3"/>
    <property type="match status" value="1"/>
</dbReference>
<dbReference type="InParanoid" id="A0A1Y1YS35"/>
<dbReference type="InterPro" id="IPR036784">
    <property type="entry name" value="AK/P_DHK_N_sf"/>
</dbReference>
<dbReference type="Gene3D" id="1.20.140.20">
    <property type="entry name" value="Alpha-ketoacid/pyruvate dehydrogenase kinase, N-terminal domain"/>
    <property type="match status" value="1"/>
</dbReference>
<evidence type="ECO:0000256" key="4">
    <source>
        <dbReference type="ARBA" id="ARBA00022777"/>
    </source>
</evidence>
<evidence type="ECO:0000256" key="2">
    <source>
        <dbReference type="ARBA" id="ARBA00022679"/>
    </source>
</evidence>
<dbReference type="EMBL" id="MCFE01000077">
    <property type="protein sequence ID" value="ORY00843.1"/>
    <property type="molecule type" value="Genomic_DNA"/>
</dbReference>
<dbReference type="SUPFAM" id="SSF55874">
    <property type="entry name" value="ATPase domain of HSP90 chaperone/DNA topoisomerase II/histidine kinase"/>
    <property type="match status" value="1"/>
</dbReference>
<comment type="catalytic activity">
    <reaction evidence="7">
        <text>L-seryl-[pyruvate dehydrogenase E1 alpha subunit] + ATP = O-phospho-L-seryl-[pyruvate dehydrogenase E1 alpha subunit] + ADP + H(+)</text>
        <dbReference type="Rhea" id="RHEA:23052"/>
        <dbReference type="Rhea" id="RHEA-COMP:13689"/>
        <dbReference type="Rhea" id="RHEA-COMP:13690"/>
        <dbReference type="ChEBI" id="CHEBI:15378"/>
        <dbReference type="ChEBI" id="CHEBI:29999"/>
        <dbReference type="ChEBI" id="CHEBI:30616"/>
        <dbReference type="ChEBI" id="CHEBI:83421"/>
        <dbReference type="ChEBI" id="CHEBI:456216"/>
        <dbReference type="EC" id="2.7.11.2"/>
    </reaction>
</comment>
<comment type="subcellular location">
    <subcellularLocation>
        <location evidence="8">Mitochondrion matrix</location>
    </subcellularLocation>
</comment>
<dbReference type="EC" id="2.7.11.-" evidence="8"/>
<dbReference type="Pfam" id="PF02518">
    <property type="entry name" value="HATPase_c"/>
    <property type="match status" value="1"/>
</dbReference>
<dbReference type="Gene3D" id="3.30.565.10">
    <property type="entry name" value="Histidine kinase-like ATPase, C-terminal domain"/>
    <property type="match status" value="1"/>
</dbReference>
<evidence type="ECO:0000256" key="5">
    <source>
        <dbReference type="ARBA" id="ARBA00022840"/>
    </source>
</evidence>
<feature type="domain" description="Branched-chain alpha-ketoacid dehydrogenase kinase/Pyruvate dehydrogenase kinase N-terminal" evidence="10">
    <location>
        <begin position="55"/>
        <end position="196"/>
    </location>
</feature>
<evidence type="ECO:0000256" key="3">
    <source>
        <dbReference type="ARBA" id="ARBA00022741"/>
    </source>
</evidence>
<reference evidence="11 12" key="1">
    <citation type="submission" date="2016-07" db="EMBL/GenBank/DDBJ databases">
        <title>Pervasive Adenine N6-methylation of Active Genes in Fungi.</title>
        <authorList>
            <consortium name="DOE Joint Genome Institute"/>
            <person name="Mondo S.J."/>
            <person name="Dannebaum R.O."/>
            <person name="Kuo R.C."/>
            <person name="Labutti K."/>
            <person name="Haridas S."/>
            <person name="Kuo A."/>
            <person name="Salamov A."/>
            <person name="Ahrendt S.R."/>
            <person name="Lipzen A."/>
            <person name="Sullivan W."/>
            <person name="Andreopoulos W.B."/>
            <person name="Clum A."/>
            <person name="Lindquist E."/>
            <person name="Daum C."/>
            <person name="Ramamoorthy G.K."/>
            <person name="Gryganskyi A."/>
            <person name="Culley D."/>
            <person name="Magnuson J.K."/>
            <person name="James T.Y."/>
            <person name="O'Malley M.A."/>
            <person name="Stajich J.E."/>
            <person name="Spatafora J.W."/>
            <person name="Visel A."/>
            <person name="Grigoriev I.V."/>
        </authorList>
    </citation>
    <scope>NUCLEOTIDE SEQUENCE [LARGE SCALE GENOMIC DNA]</scope>
    <source>
        <strain evidence="11 12">CBS 931.73</strain>
    </source>
</reference>
<dbReference type="GO" id="GO:0004740">
    <property type="term" value="F:pyruvate dehydrogenase (acetyl-transferring) kinase activity"/>
    <property type="evidence" value="ECO:0007669"/>
    <property type="project" value="UniProtKB-EC"/>
</dbReference>
<evidence type="ECO:0000259" key="9">
    <source>
        <dbReference type="Pfam" id="PF02518"/>
    </source>
</evidence>
<evidence type="ECO:0000256" key="6">
    <source>
        <dbReference type="ARBA" id="ARBA00023128"/>
    </source>
</evidence>
<dbReference type="InterPro" id="IPR039028">
    <property type="entry name" value="BCKD/PDK"/>
</dbReference>
<comment type="caution">
    <text evidence="11">The sequence shown here is derived from an EMBL/GenBank/DDBJ whole genome shotgun (WGS) entry which is preliminary data.</text>
</comment>
<dbReference type="AlphaFoldDB" id="A0A1Y1YS35"/>
<keyword evidence="5 8" id="KW-0067">ATP-binding</keyword>
<protein>
    <recommendedName>
        <fullName evidence="8">Protein-serine/threonine kinase</fullName>
        <ecNumber evidence="8">2.7.11.-</ecNumber>
    </recommendedName>
</protein>
<dbReference type="GO" id="GO:0005759">
    <property type="term" value="C:mitochondrial matrix"/>
    <property type="evidence" value="ECO:0007669"/>
    <property type="project" value="UniProtKB-SubCell"/>
</dbReference>
<dbReference type="InterPro" id="IPR003594">
    <property type="entry name" value="HATPase_dom"/>
</dbReference>
<evidence type="ECO:0000313" key="11">
    <source>
        <dbReference type="EMBL" id="ORY00843.1"/>
    </source>
</evidence>
<accession>A0A1Y1YS35</accession>
<keyword evidence="6 8" id="KW-0496">Mitochondrion</keyword>
<feature type="domain" description="Histidine kinase/HSP90-like ATPase" evidence="9">
    <location>
        <begin position="255"/>
        <end position="365"/>
    </location>
</feature>
<keyword evidence="12" id="KW-1185">Reference proteome</keyword>
<proteinExistence type="inferred from homology"/>
<name>A0A1Y1YS35_9FUNG</name>
<dbReference type="PANTHER" id="PTHR11947:SF3">
    <property type="entry name" value="[PYRUVATE DEHYDROGENASE (ACETYL-TRANSFERRING)] KINASE, MITOCHONDRIAL"/>
    <property type="match status" value="1"/>
</dbReference>
<dbReference type="GO" id="GO:0005524">
    <property type="term" value="F:ATP binding"/>
    <property type="evidence" value="ECO:0007669"/>
    <property type="project" value="UniProtKB-UniRule"/>
</dbReference>
<keyword evidence="4 8" id="KW-0418">Kinase</keyword>